<feature type="transmembrane region" description="Helical" evidence="5">
    <location>
        <begin position="38"/>
        <end position="58"/>
    </location>
</feature>
<feature type="coiled-coil region" evidence="4">
    <location>
        <begin position="385"/>
        <end position="448"/>
    </location>
</feature>
<dbReference type="Gene3D" id="1.10.287.950">
    <property type="entry name" value="Methyl-accepting chemotaxis protein"/>
    <property type="match status" value="1"/>
</dbReference>
<sequence length="462" mass="51422">MFAHYRLLPFVSVAQNFSVEVRGIFCDRAHYLLNNSIYPNYICLYFHINFRLVAKLFYKSSRWGFMERSRLFWIPIGLTLVAAVGLILIGHASLIAYMVSGGLVIAGYLAARFLQSGHEVAVANAQKQERKESQVKLQHAQEQLTRLVELCLQVLPIWQRQLCTVRLQTETEITALSQRFSEIISELDKAVTESQHAAGGGQDNGQHGVIAVLSDSENLLNQVITQLRSTMQAKEKMLAQVSHLASYTEELDKMAVDVAKIADQTNLLALNAAIEAARAGDQGRGFAVVAGEVRNLSQLSGETGKHIRDKVSMINQAIADTVNIAEQSAHQDARAEAASETNIESILANFNRLASDLSGSASLLQDKNRDIQQEISGVIVSLQFQDRASQIITQVEMNLDKLQAEITDYESEQHNGDEAHRLDVSTWLNEMKQDYVAQEQHINHEENKATTASSHDAEITFF</sequence>
<proteinExistence type="predicted"/>
<feature type="coiled-coil region" evidence="4">
    <location>
        <begin position="123"/>
        <end position="150"/>
    </location>
</feature>
<dbReference type="GO" id="GO:0007165">
    <property type="term" value="P:signal transduction"/>
    <property type="evidence" value="ECO:0007669"/>
    <property type="project" value="UniProtKB-KW"/>
</dbReference>
<dbReference type="PANTHER" id="PTHR32089:SF112">
    <property type="entry name" value="LYSOZYME-LIKE PROTEIN-RELATED"/>
    <property type="match status" value="1"/>
</dbReference>
<keyword evidence="8" id="KW-1185">Reference proteome</keyword>
<dbReference type="GO" id="GO:0006935">
    <property type="term" value="P:chemotaxis"/>
    <property type="evidence" value="ECO:0007669"/>
    <property type="project" value="UniProtKB-ARBA"/>
</dbReference>
<evidence type="ECO:0000256" key="1">
    <source>
        <dbReference type="ARBA" id="ARBA00004370"/>
    </source>
</evidence>
<dbReference type="GO" id="GO:0016020">
    <property type="term" value="C:membrane"/>
    <property type="evidence" value="ECO:0007669"/>
    <property type="project" value="UniProtKB-SubCell"/>
</dbReference>
<comment type="caution">
    <text evidence="7">The sequence shown here is derived from an EMBL/GenBank/DDBJ whole genome shotgun (WGS) entry which is preliminary data.</text>
</comment>
<dbReference type="AlphaFoldDB" id="A0A2T3JF20"/>
<name>A0A2T3JF20_9GAMM</name>
<dbReference type="SUPFAM" id="SSF58104">
    <property type="entry name" value="Methyl-accepting chemotaxis protein (MCP) signaling domain"/>
    <property type="match status" value="1"/>
</dbReference>
<reference evidence="7 8" key="1">
    <citation type="submission" date="2018-01" db="EMBL/GenBank/DDBJ databases">
        <title>Whole genome sequencing of Histamine producing bacteria.</title>
        <authorList>
            <person name="Butler K."/>
        </authorList>
    </citation>
    <scope>NUCLEOTIDE SEQUENCE [LARGE SCALE GENOMIC DNA]</scope>
    <source>
        <strain evidence="7 8">JCM 12947</strain>
    </source>
</reference>
<dbReference type="OrthoDB" id="369661at2"/>
<feature type="transmembrane region" description="Helical" evidence="5">
    <location>
        <begin position="70"/>
        <end position="89"/>
    </location>
</feature>
<evidence type="ECO:0000313" key="8">
    <source>
        <dbReference type="Proteomes" id="UP000240987"/>
    </source>
</evidence>
<keyword evidence="5" id="KW-0812">Transmembrane</keyword>
<keyword evidence="4" id="KW-0175">Coiled coil</keyword>
<evidence type="ECO:0000256" key="3">
    <source>
        <dbReference type="PROSITE-ProRule" id="PRU00284"/>
    </source>
</evidence>
<evidence type="ECO:0000256" key="2">
    <source>
        <dbReference type="ARBA" id="ARBA00023224"/>
    </source>
</evidence>
<keyword evidence="5" id="KW-0472">Membrane</keyword>
<gene>
    <name evidence="7" type="ORF">C9J12_14775</name>
</gene>
<dbReference type="PANTHER" id="PTHR32089">
    <property type="entry name" value="METHYL-ACCEPTING CHEMOTAXIS PROTEIN MCPB"/>
    <property type="match status" value="1"/>
</dbReference>
<evidence type="ECO:0000256" key="4">
    <source>
        <dbReference type="SAM" id="Coils"/>
    </source>
</evidence>
<dbReference type="Pfam" id="PF00015">
    <property type="entry name" value="MCPsignal"/>
    <property type="match status" value="1"/>
</dbReference>
<dbReference type="PROSITE" id="PS50111">
    <property type="entry name" value="CHEMOTAXIS_TRANSDUC_2"/>
    <property type="match status" value="1"/>
</dbReference>
<dbReference type="Proteomes" id="UP000240987">
    <property type="component" value="Unassembled WGS sequence"/>
</dbReference>
<keyword evidence="2 3" id="KW-0807">Transducer</keyword>
<evidence type="ECO:0000256" key="5">
    <source>
        <dbReference type="SAM" id="Phobius"/>
    </source>
</evidence>
<dbReference type="EMBL" id="PYMJ01000014">
    <property type="protein sequence ID" value="PSU47528.1"/>
    <property type="molecule type" value="Genomic_DNA"/>
</dbReference>
<evidence type="ECO:0000259" key="6">
    <source>
        <dbReference type="PROSITE" id="PS50111"/>
    </source>
</evidence>
<protein>
    <submittedName>
        <fullName evidence="7">Chemotaxis protein</fullName>
    </submittedName>
</protein>
<evidence type="ECO:0000313" key="7">
    <source>
        <dbReference type="EMBL" id="PSU47528.1"/>
    </source>
</evidence>
<accession>A0A2T3JF20</accession>
<comment type="subcellular location">
    <subcellularLocation>
        <location evidence="1">Membrane</location>
    </subcellularLocation>
</comment>
<dbReference type="SMART" id="SM00283">
    <property type="entry name" value="MA"/>
    <property type="match status" value="1"/>
</dbReference>
<organism evidence="7 8">
    <name type="scientific">Photobacterium frigidiphilum</name>
    <dbReference type="NCBI Taxonomy" id="264736"/>
    <lineage>
        <taxon>Bacteria</taxon>
        <taxon>Pseudomonadati</taxon>
        <taxon>Pseudomonadota</taxon>
        <taxon>Gammaproteobacteria</taxon>
        <taxon>Vibrionales</taxon>
        <taxon>Vibrionaceae</taxon>
        <taxon>Photobacterium</taxon>
    </lineage>
</organism>
<keyword evidence="5" id="KW-1133">Transmembrane helix</keyword>
<dbReference type="InterPro" id="IPR004089">
    <property type="entry name" value="MCPsignal_dom"/>
</dbReference>
<feature type="domain" description="Methyl-accepting transducer" evidence="6">
    <location>
        <begin position="172"/>
        <end position="383"/>
    </location>
</feature>